<sequence>MLRRVLSGRALPRPEHVLSRTRRYRVLAIESSCDDACIALLQRDKDATTVITHQKSTLDSSKDGGLIPKEVFIHHTANLPPLLRKVVQEFDLHNNPPDLVVATRGPGMSGSLTVGVTSAKGLAIAWNKPFLGVHHMLGHLLVPRLNFPGMSPEEIPQFPMLSLLVSGGHTFLVLSRSLSEHQILCDTIDIAIGDSLDKCAREIGIRGVMIGKEMDAFVNERPEDWNLHKLSSEYIDMEMPLPLKNFAKRKDVQLFSFSPFVSGVRKALETKVYRKDVSKEESMKLIANLSPSFRRNMAYQIQEAHINHLCDKLALVVRMNPDLLVGVQNFVLSGGVGANSRLRERVQKVFPQFRFHFPKLELCTDNAVMIGWCGIEIFETLKVESNLNVLPLRRWPLVDLLTVDGWMPIKNEATDVSP</sequence>
<dbReference type="OrthoDB" id="10259622at2759"/>
<evidence type="ECO:0000256" key="7">
    <source>
        <dbReference type="HAMAP-Rule" id="MF_03179"/>
    </source>
</evidence>
<evidence type="ECO:0000256" key="3">
    <source>
        <dbReference type="ARBA" id="ARBA00022694"/>
    </source>
</evidence>
<dbReference type="InterPro" id="IPR017860">
    <property type="entry name" value="Peptidase_M22_CS"/>
</dbReference>
<dbReference type="EMBL" id="KV454429">
    <property type="protein sequence ID" value="ODQ80504.1"/>
    <property type="molecule type" value="Genomic_DNA"/>
</dbReference>
<dbReference type="GO" id="GO:0046872">
    <property type="term" value="F:metal ion binding"/>
    <property type="evidence" value="ECO:0007669"/>
    <property type="project" value="UniProtKB-KW"/>
</dbReference>
<feature type="domain" description="Gcp-like" evidence="8">
    <location>
        <begin position="60"/>
        <end position="372"/>
    </location>
</feature>
<keyword evidence="7" id="KW-0496">Mitochondrion</keyword>
<dbReference type="PROSITE" id="PS01016">
    <property type="entry name" value="GLYCOPROTEASE"/>
    <property type="match status" value="1"/>
</dbReference>
<dbReference type="GeneID" id="30146296"/>
<dbReference type="RefSeq" id="XP_018985832.1">
    <property type="nucleotide sequence ID" value="XM_019128443.1"/>
</dbReference>
<comment type="cofactor">
    <cofactor evidence="7">
        <name>a divalent metal cation</name>
        <dbReference type="ChEBI" id="CHEBI:60240"/>
    </cofactor>
    <text evidence="7">Binds 1 divalent metal cation per subunit.</text>
</comment>
<keyword evidence="5 7" id="KW-0012">Acyltransferase</keyword>
<evidence type="ECO:0000256" key="5">
    <source>
        <dbReference type="ARBA" id="ARBA00023315"/>
    </source>
</evidence>
<keyword evidence="4 7" id="KW-0479">Metal-binding</keyword>
<dbReference type="STRING" id="984486.A0A1E3QSM1"/>
<dbReference type="GO" id="GO:0061711">
    <property type="term" value="F:tRNA N(6)-L-threonylcarbamoyladenine synthase activity"/>
    <property type="evidence" value="ECO:0007669"/>
    <property type="project" value="UniProtKB-EC"/>
</dbReference>
<dbReference type="InterPro" id="IPR022450">
    <property type="entry name" value="TsaD"/>
</dbReference>
<dbReference type="InterPro" id="IPR017861">
    <property type="entry name" value="KAE1/TsaD"/>
</dbReference>
<keyword evidence="2 7" id="KW-0808">Transferase</keyword>
<dbReference type="GO" id="GO:0072670">
    <property type="term" value="P:mitochondrial tRNA threonylcarbamoyladenosine modification"/>
    <property type="evidence" value="ECO:0007669"/>
    <property type="project" value="EnsemblFungi"/>
</dbReference>
<evidence type="ECO:0000256" key="6">
    <source>
        <dbReference type="ARBA" id="ARBA00048117"/>
    </source>
</evidence>
<comment type="subcellular location">
    <subcellularLocation>
        <location evidence="7">Mitochondrion</location>
    </subcellularLocation>
</comment>
<protein>
    <recommendedName>
        <fullName evidence="1">N(6)-L-threonylcarbamoyladenine synthase</fullName>
        <ecNumber evidence="1">2.3.1.234</ecNumber>
    </recommendedName>
</protein>
<evidence type="ECO:0000313" key="9">
    <source>
        <dbReference type="EMBL" id="ODQ80504.1"/>
    </source>
</evidence>
<comment type="similarity">
    <text evidence="7">Belongs to the KAE1 / TsaD family.</text>
</comment>
<organism evidence="9 10">
    <name type="scientific">Babjeviella inositovora NRRL Y-12698</name>
    <dbReference type="NCBI Taxonomy" id="984486"/>
    <lineage>
        <taxon>Eukaryota</taxon>
        <taxon>Fungi</taxon>
        <taxon>Dikarya</taxon>
        <taxon>Ascomycota</taxon>
        <taxon>Saccharomycotina</taxon>
        <taxon>Pichiomycetes</taxon>
        <taxon>Serinales incertae sedis</taxon>
        <taxon>Babjeviella</taxon>
    </lineage>
</organism>
<dbReference type="GO" id="GO:0008252">
    <property type="term" value="F:nucleotidase activity"/>
    <property type="evidence" value="ECO:0007669"/>
    <property type="project" value="EnsemblFungi"/>
</dbReference>
<reference evidence="10" key="1">
    <citation type="submission" date="2016-05" db="EMBL/GenBank/DDBJ databases">
        <title>Comparative genomics of biotechnologically important yeasts.</title>
        <authorList>
            <consortium name="DOE Joint Genome Institute"/>
            <person name="Riley R."/>
            <person name="Haridas S."/>
            <person name="Wolfe K.H."/>
            <person name="Lopes M.R."/>
            <person name="Hittinger C.T."/>
            <person name="Goker M."/>
            <person name="Salamov A."/>
            <person name="Wisecaver J."/>
            <person name="Long T.M."/>
            <person name="Aerts A.L."/>
            <person name="Barry K."/>
            <person name="Choi C."/>
            <person name="Clum A."/>
            <person name="Coughlan A.Y."/>
            <person name="Deshpande S."/>
            <person name="Douglass A.P."/>
            <person name="Hanson S.J."/>
            <person name="Klenk H.-P."/>
            <person name="Labutti K."/>
            <person name="Lapidus A."/>
            <person name="Lindquist E."/>
            <person name="Lipzen A."/>
            <person name="Meier-Kolthoff J.P."/>
            <person name="Ohm R.A."/>
            <person name="Otillar R.P."/>
            <person name="Pangilinan J."/>
            <person name="Peng Y."/>
            <person name="Rokas A."/>
            <person name="Rosa C.A."/>
            <person name="Scheuner C."/>
            <person name="Sibirny A.A."/>
            <person name="Slot J.C."/>
            <person name="Stielow J.B."/>
            <person name="Sun H."/>
            <person name="Kurtzman C.P."/>
            <person name="Blackwell M."/>
            <person name="Grigoriev I.V."/>
            <person name="Jeffries T.W."/>
        </authorList>
    </citation>
    <scope>NUCLEOTIDE SEQUENCE [LARGE SCALE GENOMIC DNA]</scope>
    <source>
        <strain evidence="10">NRRL Y-12698</strain>
    </source>
</reference>
<dbReference type="PRINTS" id="PR00789">
    <property type="entry name" value="OSIALOPTASE"/>
</dbReference>
<dbReference type="PANTHER" id="PTHR11735:SF6">
    <property type="entry name" value="TRNA N6-ADENOSINE THREONYLCARBAMOYLTRANSFERASE, MITOCHONDRIAL"/>
    <property type="match status" value="1"/>
</dbReference>
<dbReference type="HAMAP" id="MF_01445">
    <property type="entry name" value="TsaD"/>
    <property type="match status" value="1"/>
</dbReference>
<dbReference type="PANTHER" id="PTHR11735">
    <property type="entry name" value="TRNA N6-ADENOSINE THREONYLCARBAMOYLTRANSFERASE"/>
    <property type="match status" value="1"/>
</dbReference>
<comment type="function">
    <text evidence="7">Required for the formation of a threonylcarbamoyl group on adenosine at position 37 (t(6)A37) in mitochondrial tRNAs that read codons beginning with adenine. Probably involved in the transfer of the threonylcarbamoyl moiety of threonylcarbamoyl-AMP (TC-AMP) to the N6 group of A37. Involved in mitochondrial genome maintenance.</text>
</comment>
<dbReference type="InterPro" id="IPR043129">
    <property type="entry name" value="ATPase_NBD"/>
</dbReference>
<keyword evidence="3 7" id="KW-0819">tRNA processing</keyword>
<dbReference type="EC" id="2.3.1.234" evidence="1"/>
<evidence type="ECO:0000256" key="2">
    <source>
        <dbReference type="ARBA" id="ARBA00022679"/>
    </source>
</evidence>
<gene>
    <name evidence="7" type="primary">QRI7</name>
    <name evidence="9" type="ORF">BABINDRAFT_160778</name>
</gene>
<dbReference type="SUPFAM" id="SSF53067">
    <property type="entry name" value="Actin-like ATPase domain"/>
    <property type="match status" value="2"/>
</dbReference>
<dbReference type="NCBIfam" id="TIGR00329">
    <property type="entry name" value="gcp_kae1"/>
    <property type="match status" value="1"/>
</dbReference>
<name>A0A1E3QSM1_9ASCO</name>
<dbReference type="Gene3D" id="3.30.420.40">
    <property type="match status" value="2"/>
</dbReference>
<dbReference type="Pfam" id="PF00814">
    <property type="entry name" value="TsaD"/>
    <property type="match status" value="1"/>
</dbReference>
<evidence type="ECO:0000313" key="10">
    <source>
        <dbReference type="Proteomes" id="UP000094336"/>
    </source>
</evidence>
<evidence type="ECO:0000256" key="1">
    <source>
        <dbReference type="ARBA" id="ARBA00012156"/>
    </source>
</evidence>
<evidence type="ECO:0000256" key="4">
    <source>
        <dbReference type="ARBA" id="ARBA00022723"/>
    </source>
</evidence>
<dbReference type="GO" id="GO:0000049">
    <property type="term" value="F:tRNA binding"/>
    <property type="evidence" value="ECO:0007669"/>
    <property type="project" value="EnsemblFungi"/>
</dbReference>
<comment type="catalytic activity">
    <reaction evidence="6 7">
        <text>L-threonylcarbamoyladenylate + adenosine(37) in tRNA = N(6)-L-threonylcarbamoyladenosine(37) in tRNA + AMP + H(+)</text>
        <dbReference type="Rhea" id="RHEA:37059"/>
        <dbReference type="Rhea" id="RHEA-COMP:10162"/>
        <dbReference type="Rhea" id="RHEA-COMP:10163"/>
        <dbReference type="ChEBI" id="CHEBI:15378"/>
        <dbReference type="ChEBI" id="CHEBI:73682"/>
        <dbReference type="ChEBI" id="CHEBI:74411"/>
        <dbReference type="ChEBI" id="CHEBI:74418"/>
        <dbReference type="ChEBI" id="CHEBI:456215"/>
        <dbReference type="EC" id="2.3.1.234"/>
    </reaction>
</comment>
<proteinExistence type="inferred from homology"/>
<keyword evidence="10" id="KW-1185">Reference proteome</keyword>
<dbReference type="Proteomes" id="UP000094336">
    <property type="component" value="Unassembled WGS sequence"/>
</dbReference>
<dbReference type="InterPro" id="IPR000905">
    <property type="entry name" value="Gcp-like_dom"/>
</dbReference>
<dbReference type="AlphaFoldDB" id="A0A1E3QSM1"/>
<accession>A0A1E3QSM1</accession>
<evidence type="ECO:0000259" key="8">
    <source>
        <dbReference type="Pfam" id="PF00814"/>
    </source>
</evidence>
<comment type="subunit">
    <text evidence="7">Homodimer.</text>
</comment>
<dbReference type="GO" id="GO:0005759">
    <property type="term" value="C:mitochondrial matrix"/>
    <property type="evidence" value="ECO:0007669"/>
    <property type="project" value="EnsemblFungi"/>
</dbReference>